<keyword evidence="3" id="KW-0285">Flavoprotein</keyword>
<dbReference type="GO" id="GO:0016491">
    <property type="term" value="F:oxidoreductase activity"/>
    <property type="evidence" value="ECO:0007669"/>
    <property type="project" value="UniProtKB-KW"/>
</dbReference>
<dbReference type="PRINTS" id="PR00368">
    <property type="entry name" value="FADPNR"/>
</dbReference>
<dbReference type="EMBL" id="FTRV01000015">
    <property type="protein sequence ID" value="SPM30521.1"/>
    <property type="molecule type" value="Genomic_DNA"/>
</dbReference>
<evidence type="ECO:0000256" key="7">
    <source>
        <dbReference type="SAM" id="MobiDB-lite"/>
    </source>
</evidence>
<dbReference type="InterPro" id="IPR036188">
    <property type="entry name" value="FAD/NAD-bd_sf"/>
</dbReference>
<keyword evidence="4" id="KW-0274">FAD</keyword>
<accession>A0A2U3NG53</accession>
<feature type="domain" description="FAD/NAD(P)-binding" evidence="9">
    <location>
        <begin position="5"/>
        <end position="319"/>
    </location>
</feature>
<evidence type="ECO:0000256" key="2">
    <source>
        <dbReference type="ARBA" id="ARBA00009130"/>
    </source>
</evidence>
<dbReference type="SUPFAM" id="SSF55424">
    <property type="entry name" value="FAD/NAD-linked reductases, dimerisation (C-terminal) domain"/>
    <property type="match status" value="1"/>
</dbReference>
<sequence length="490" mass="51317">MTPRHIVAVGGSDAGISAALRARELDPTTDVTVVVADAYPNFSICGIPYYVSGEVTHWTNLAHRTAADLAATGMRVLTDTRATGINVKEHTLDILDSIGAPQQLVYDSLIVGTGAISTRPPISGLSGADALRPDDGVHLLHSMGDTFAVMDSLQQRNPATAAIVGAGYIGLEMAEALTTRGIRVTQIEALPEVLPTVDPELGALVHTELEHNGVEVLTDTAVTAITRADTGALTVTASQDGQTISRTVDFVLVVVGVRPDTELAADAGAELGVKGAIVVDEAMRTNLPDVFAAGDCVHTHHRLLGITWLPLGTTAHKQGRVAGENALGGCTHFAGSLGTQVVKVFDLVAARTGLREHEALSANNGWTPVTSQSTPDDHKAYYPGATPINIRITGDQQSGRLLGAQLVGHRSAEIAKRVDTYATALFHEMSVDGLSALDLSYTPPLGSPWDATQMAAQAWVRGQHQSATSAATETDDLSMRLLSGDATTST</sequence>
<evidence type="ECO:0000256" key="6">
    <source>
        <dbReference type="ARBA" id="ARBA00023284"/>
    </source>
</evidence>
<dbReference type="PRINTS" id="PR00411">
    <property type="entry name" value="PNDRDTASEI"/>
</dbReference>
<evidence type="ECO:0000259" key="9">
    <source>
        <dbReference type="Pfam" id="PF07992"/>
    </source>
</evidence>
<organism evidence="10 11">
    <name type="scientific">Mycobacterium terramassiliense</name>
    <dbReference type="NCBI Taxonomy" id="1841859"/>
    <lineage>
        <taxon>Bacteria</taxon>
        <taxon>Bacillati</taxon>
        <taxon>Actinomycetota</taxon>
        <taxon>Actinomycetes</taxon>
        <taxon>Mycobacteriales</taxon>
        <taxon>Mycobacteriaceae</taxon>
        <taxon>Mycobacterium</taxon>
    </lineage>
</organism>
<evidence type="ECO:0000256" key="5">
    <source>
        <dbReference type="ARBA" id="ARBA00023002"/>
    </source>
</evidence>
<dbReference type="Pfam" id="PF02852">
    <property type="entry name" value="Pyr_redox_dim"/>
    <property type="match status" value="1"/>
</dbReference>
<feature type="domain" description="Pyridine nucleotide-disulphide oxidoreductase dimerisation" evidence="8">
    <location>
        <begin position="341"/>
        <end position="446"/>
    </location>
</feature>
<dbReference type="SUPFAM" id="SSF51905">
    <property type="entry name" value="FAD/NAD(P)-binding domain"/>
    <property type="match status" value="1"/>
</dbReference>
<dbReference type="Pfam" id="PF07992">
    <property type="entry name" value="Pyr_redox_2"/>
    <property type="match status" value="1"/>
</dbReference>
<dbReference type="InterPro" id="IPR016156">
    <property type="entry name" value="FAD/NAD-linked_Rdtase_dimer_sf"/>
</dbReference>
<evidence type="ECO:0000256" key="3">
    <source>
        <dbReference type="ARBA" id="ARBA00022630"/>
    </source>
</evidence>
<dbReference type="Proteomes" id="UP000241595">
    <property type="component" value="Unassembled WGS sequence"/>
</dbReference>
<dbReference type="Gene3D" id="3.50.50.60">
    <property type="entry name" value="FAD/NAD(P)-binding domain"/>
    <property type="match status" value="2"/>
</dbReference>
<dbReference type="PANTHER" id="PTHR43429">
    <property type="entry name" value="PYRIDINE NUCLEOTIDE-DISULFIDE OXIDOREDUCTASE DOMAIN-CONTAINING"/>
    <property type="match status" value="1"/>
</dbReference>
<keyword evidence="5" id="KW-0560">Oxidoreductase</keyword>
<comment type="similarity">
    <text evidence="2">Belongs to the class-III pyridine nucleotide-disulfide oxidoreductase family.</text>
</comment>
<evidence type="ECO:0000256" key="4">
    <source>
        <dbReference type="ARBA" id="ARBA00022827"/>
    </source>
</evidence>
<dbReference type="RefSeq" id="WP_077101523.1">
    <property type="nucleotide sequence ID" value="NZ_LT717701.1"/>
</dbReference>
<evidence type="ECO:0000256" key="1">
    <source>
        <dbReference type="ARBA" id="ARBA00001974"/>
    </source>
</evidence>
<protein>
    <submittedName>
        <fullName evidence="10">CoA-disulfide reductase</fullName>
    </submittedName>
</protein>
<keyword evidence="6" id="KW-0676">Redox-active center</keyword>
<reference evidence="10 11" key="1">
    <citation type="submission" date="2017-01" db="EMBL/GenBank/DDBJ databases">
        <authorList>
            <consortium name="Urmite Genomes"/>
        </authorList>
    </citation>
    <scope>NUCLEOTIDE SEQUENCE [LARGE SCALE GENOMIC DNA]</scope>
    <source>
        <strain evidence="10 11">AB308</strain>
    </source>
</reference>
<feature type="region of interest" description="Disordered" evidence="7">
    <location>
        <begin position="466"/>
        <end position="490"/>
    </location>
</feature>
<dbReference type="STRING" id="1841859.GCA_900157385_04030"/>
<dbReference type="InterPro" id="IPR004099">
    <property type="entry name" value="Pyr_nucl-diS_OxRdtase_dimer"/>
</dbReference>
<proteinExistence type="inferred from homology"/>
<dbReference type="InterPro" id="IPR023753">
    <property type="entry name" value="FAD/NAD-binding_dom"/>
</dbReference>
<evidence type="ECO:0000259" key="8">
    <source>
        <dbReference type="Pfam" id="PF02852"/>
    </source>
</evidence>
<evidence type="ECO:0000313" key="11">
    <source>
        <dbReference type="Proteomes" id="UP000241595"/>
    </source>
</evidence>
<dbReference type="OrthoDB" id="9802028at2"/>
<keyword evidence="11" id="KW-1185">Reference proteome</keyword>
<dbReference type="AlphaFoldDB" id="A0A2U3NG53"/>
<gene>
    <name evidence="10" type="ORF">MTAB308_4029</name>
</gene>
<name>A0A2U3NG53_9MYCO</name>
<dbReference type="InterPro" id="IPR050260">
    <property type="entry name" value="FAD-bd_OxRdtase"/>
</dbReference>
<comment type="cofactor">
    <cofactor evidence="1">
        <name>FAD</name>
        <dbReference type="ChEBI" id="CHEBI:57692"/>
    </cofactor>
</comment>
<dbReference type="PANTHER" id="PTHR43429:SF1">
    <property type="entry name" value="NAD(P)H SULFUR OXIDOREDUCTASE (COA-DEPENDENT)"/>
    <property type="match status" value="1"/>
</dbReference>
<evidence type="ECO:0000313" key="10">
    <source>
        <dbReference type="EMBL" id="SPM30521.1"/>
    </source>
</evidence>